<gene>
    <name evidence="1" type="ORF">F3B44_02200</name>
</gene>
<dbReference type="AlphaFoldDB" id="A0A5M5PBQ5"/>
<protein>
    <submittedName>
        <fullName evidence="1">Uncharacterized protein</fullName>
    </submittedName>
</protein>
<organism evidence="1 2">
    <name type="scientific">Bacteroides fragilis</name>
    <dbReference type="NCBI Taxonomy" id="817"/>
    <lineage>
        <taxon>Bacteria</taxon>
        <taxon>Pseudomonadati</taxon>
        <taxon>Bacteroidota</taxon>
        <taxon>Bacteroidia</taxon>
        <taxon>Bacteroidales</taxon>
        <taxon>Bacteroidaceae</taxon>
        <taxon>Bacteroides</taxon>
    </lineage>
</organism>
<proteinExistence type="predicted"/>
<evidence type="ECO:0000313" key="1">
    <source>
        <dbReference type="EMBL" id="KAA4756580.1"/>
    </source>
</evidence>
<dbReference type="Proteomes" id="UP000479773">
    <property type="component" value="Unassembled WGS sequence"/>
</dbReference>
<evidence type="ECO:0000313" key="2">
    <source>
        <dbReference type="Proteomes" id="UP000479773"/>
    </source>
</evidence>
<sequence length="103" mass="12232">MVLLLFFLYACKNHAISLNGYYIIQYIPEHSFAIVRTRTKAVHYRTITSGYPWILNRSFCKKRYIRNLILNIESDKFIRRIQWKNPVDGDVFIPFSIVSLCVV</sequence>
<dbReference type="EMBL" id="VWEQ01000001">
    <property type="protein sequence ID" value="KAA4756580.1"/>
    <property type="molecule type" value="Genomic_DNA"/>
</dbReference>
<accession>A0A5M5PBQ5</accession>
<reference evidence="1 2" key="1">
    <citation type="journal article" date="2019" name="Nat. Med.">
        <title>A library of human gut bacterial isolates paired with longitudinal multiomics data enables mechanistic microbiome research.</title>
        <authorList>
            <person name="Poyet M."/>
            <person name="Groussin M."/>
            <person name="Gibbons S.M."/>
            <person name="Avila-Pacheco J."/>
            <person name="Jiang X."/>
            <person name="Kearney S.M."/>
            <person name="Perrotta A.R."/>
            <person name="Berdy B."/>
            <person name="Zhao S."/>
            <person name="Lieberman T.D."/>
            <person name="Swanson P.K."/>
            <person name="Smith M."/>
            <person name="Roesemann S."/>
            <person name="Alexander J.E."/>
            <person name="Rich S.A."/>
            <person name="Livny J."/>
            <person name="Vlamakis H."/>
            <person name="Clish C."/>
            <person name="Bullock K."/>
            <person name="Deik A."/>
            <person name="Scott J."/>
            <person name="Pierce K.A."/>
            <person name="Xavier R.J."/>
            <person name="Alm E.J."/>
        </authorList>
    </citation>
    <scope>NUCLEOTIDE SEQUENCE [LARGE SCALE GENOMIC DNA]</scope>
    <source>
        <strain evidence="1 2">BIOML-A106</strain>
    </source>
</reference>
<comment type="caution">
    <text evidence="1">The sequence shown here is derived from an EMBL/GenBank/DDBJ whole genome shotgun (WGS) entry which is preliminary data.</text>
</comment>
<name>A0A5M5PBQ5_BACFG</name>